<proteinExistence type="predicted"/>
<gene>
    <name evidence="1" type="ORF">PIGHUM_01444</name>
</gene>
<accession>A0A3P4B017</accession>
<evidence type="ECO:0000313" key="2">
    <source>
        <dbReference type="Proteomes" id="UP000277294"/>
    </source>
</evidence>
<reference evidence="1 2" key="1">
    <citation type="submission" date="2018-10" db="EMBL/GenBank/DDBJ databases">
        <authorList>
            <person name="Criscuolo A."/>
        </authorList>
    </citation>
    <scope>NUCLEOTIDE SEQUENCE [LARGE SCALE GENOMIC DNA]</scope>
    <source>
        <strain evidence="1">DnA1</strain>
    </source>
</reference>
<dbReference type="PROSITE" id="PS51257">
    <property type="entry name" value="PROKAR_LIPOPROTEIN"/>
    <property type="match status" value="1"/>
</dbReference>
<dbReference type="EMBL" id="UWPJ01000013">
    <property type="protein sequence ID" value="VCU69382.1"/>
    <property type="molecule type" value="Genomic_DNA"/>
</dbReference>
<protein>
    <recommendedName>
        <fullName evidence="3">Lipoprotein</fullName>
    </recommendedName>
</protein>
<sequence>MGFRLGTLCVGMALVAGCAAVPGRPGPAGAQGFWRGEIADARTQFAMMVAPDGQVWGFYWPDDAVSIYQFGMVHAASTVQGATFRAAGRDYRPGGAVADGEATATLSGATMAGQVGGMRFAAGYSALYEQPAPFGLLAGKSWLFTDNTGSSGRFRIDANGRVWGVSRGEAGSCRFGGMVVPQAARYYFDLALIFDDSAACPLRAQAVAGVMVYDDGILEIGMLPGDRSRGLIALATRDVD</sequence>
<dbReference type="AlphaFoldDB" id="A0A3P4B017"/>
<dbReference type="RefSeq" id="WP_124078729.1">
    <property type="nucleotide sequence ID" value="NZ_UWPJ01000013.1"/>
</dbReference>
<dbReference type="Proteomes" id="UP000277294">
    <property type="component" value="Unassembled WGS sequence"/>
</dbReference>
<evidence type="ECO:0008006" key="3">
    <source>
        <dbReference type="Google" id="ProtNLM"/>
    </source>
</evidence>
<organism evidence="1 2">
    <name type="scientific">Pigmentiphaga humi</name>
    <dbReference type="NCBI Taxonomy" id="2478468"/>
    <lineage>
        <taxon>Bacteria</taxon>
        <taxon>Pseudomonadati</taxon>
        <taxon>Pseudomonadota</taxon>
        <taxon>Betaproteobacteria</taxon>
        <taxon>Burkholderiales</taxon>
        <taxon>Alcaligenaceae</taxon>
        <taxon>Pigmentiphaga</taxon>
    </lineage>
</organism>
<keyword evidence="2" id="KW-1185">Reference proteome</keyword>
<evidence type="ECO:0000313" key="1">
    <source>
        <dbReference type="EMBL" id="VCU69382.1"/>
    </source>
</evidence>
<name>A0A3P4B017_9BURK</name>
<dbReference type="OrthoDB" id="69912at506"/>